<feature type="coiled-coil region" evidence="7">
    <location>
        <begin position="367"/>
        <end position="394"/>
    </location>
</feature>
<dbReference type="InterPro" id="IPR004358">
    <property type="entry name" value="Sig_transdc_His_kin-like_C"/>
</dbReference>
<dbReference type="CDD" id="cd16922">
    <property type="entry name" value="HATPase_EvgS-ArcB-TorS-like"/>
    <property type="match status" value="1"/>
</dbReference>
<dbReference type="InterPro" id="IPR000700">
    <property type="entry name" value="PAS-assoc_C"/>
</dbReference>
<feature type="domain" description="PAS" evidence="10">
    <location>
        <begin position="120"/>
        <end position="191"/>
    </location>
</feature>
<organism evidence="12 13">
    <name type="scientific">Thiomicrorhabdus marina</name>
    <dbReference type="NCBI Taxonomy" id="2818442"/>
    <lineage>
        <taxon>Bacteria</taxon>
        <taxon>Pseudomonadati</taxon>
        <taxon>Pseudomonadota</taxon>
        <taxon>Gammaproteobacteria</taxon>
        <taxon>Thiotrichales</taxon>
        <taxon>Piscirickettsiaceae</taxon>
        <taxon>Thiomicrorhabdus</taxon>
    </lineage>
</organism>
<dbReference type="CDD" id="cd17546">
    <property type="entry name" value="REC_hyHK_CKI1_RcsC-like"/>
    <property type="match status" value="1"/>
</dbReference>
<evidence type="ECO:0000256" key="5">
    <source>
        <dbReference type="ARBA" id="ARBA00022777"/>
    </source>
</evidence>
<evidence type="ECO:0000259" key="8">
    <source>
        <dbReference type="PROSITE" id="PS50109"/>
    </source>
</evidence>
<dbReference type="SMART" id="SM00388">
    <property type="entry name" value="HisKA"/>
    <property type="match status" value="1"/>
</dbReference>
<gene>
    <name evidence="12" type="ORF">J3998_10135</name>
</gene>
<evidence type="ECO:0000259" key="10">
    <source>
        <dbReference type="PROSITE" id="PS50112"/>
    </source>
</evidence>
<evidence type="ECO:0000256" key="1">
    <source>
        <dbReference type="ARBA" id="ARBA00000085"/>
    </source>
</evidence>
<dbReference type="PROSITE" id="PS50110">
    <property type="entry name" value="RESPONSE_REGULATORY"/>
    <property type="match status" value="1"/>
</dbReference>
<dbReference type="CDD" id="cd00082">
    <property type="entry name" value="HisKA"/>
    <property type="match status" value="1"/>
</dbReference>
<dbReference type="Pfam" id="PF08447">
    <property type="entry name" value="PAS_3"/>
    <property type="match status" value="1"/>
</dbReference>
<dbReference type="InterPro" id="IPR035965">
    <property type="entry name" value="PAS-like_dom_sf"/>
</dbReference>
<dbReference type="NCBIfam" id="TIGR00229">
    <property type="entry name" value="sensory_box"/>
    <property type="match status" value="2"/>
</dbReference>
<dbReference type="InterPro" id="IPR003661">
    <property type="entry name" value="HisK_dim/P_dom"/>
</dbReference>
<dbReference type="Pfam" id="PF13426">
    <property type="entry name" value="PAS_9"/>
    <property type="match status" value="1"/>
</dbReference>
<dbReference type="SMART" id="SM00448">
    <property type="entry name" value="REC"/>
    <property type="match status" value="1"/>
</dbReference>
<dbReference type="RefSeq" id="WP_208150548.1">
    <property type="nucleotide sequence ID" value="NZ_JAGETV010000021.1"/>
</dbReference>
<dbReference type="InterPro" id="IPR036890">
    <property type="entry name" value="HATPase_C_sf"/>
</dbReference>
<dbReference type="CDD" id="cd00130">
    <property type="entry name" value="PAS"/>
    <property type="match status" value="1"/>
</dbReference>
<dbReference type="InterPro" id="IPR013656">
    <property type="entry name" value="PAS_4"/>
</dbReference>
<dbReference type="Proteomes" id="UP000664835">
    <property type="component" value="Unassembled WGS sequence"/>
</dbReference>
<dbReference type="SUPFAM" id="SSF47384">
    <property type="entry name" value="Homodimeric domain of signal transducing histidine kinase"/>
    <property type="match status" value="1"/>
</dbReference>
<dbReference type="PANTHER" id="PTHR43047:SF64">
    <property type="entry name" value="HISTIDINE KINASE CONTAINING CHEY-HOMOLOGOUS RECEIVER DOMAIN AND PAS DOMAIN-RELATED"/>
    <property type="match status" value="1"/>
</dbReference>
<dbReference type="EC" id="2.7.13.3" evidence="2"/>
<dbReference type="Gene3D" id="3.30.450.20">
    <property type="entry name" value="PAS domain"/>
    <property type="match status" value="3"/>
</dbReference>
<evidence type="ECO:0000313" key="12">
    <source>
        <dbReference type="EMBL" id="MBO1927934.1"/>
    </source>
</evidence>
<dbReference type="PANTHER" id="PTHR43047">
    <property type="entry name" value="TWO-COMPONENT HISTIDINE PROTEIN KINASE"/>
    <property type="match status" value="1"/>
</dbReference>
<evidence type="ECO:0000313" key="13">
    <source>
        <dbReference type="Proteomes" id="UP000664835"/>
    </source>
</evidence>
<feature type="domain" description="Response regulatory" evidence="9">
    <location>
        <begin position="634"/>
        <end position="753"/>
    </location>
</feature>
<protein>
    <recommendedName>
        <fullName evidence="2">histidine kinase</fullName>
        <ecNumber evidence="2">2.7.13.3</ecNumber>
    </recommendedName>
</protein>
<evidence type="ECO:0000259" key="9">
    <source>
        <dbReference type="PROSITE" id="PS50110"/>
    </source>
</evidence>
<dbReference type="InterPro" id="IPR011006">
    <property type="entry name" value="CheY-like_superfamily"/>
</dbReference>
<evidence type="ECO:0000256" key="4">
    <source>
        <dbReference type="ARBA" id="ARBA00022679"/>
    </source>
</evidence>
<dbReference type="InterPro" id="IPR000014">
    <property type="entry name" value="PAS"/>
</dbReference>
<dbReference type="Pfam" id="PF02518">
    <property type="entry name" value="HATPase_c"/>
    <property type="match status" value="1"/>
</dbReference>
<dbReference type="PROSITE" id="PS50113">
    <property type="entry name" value="PAC"/>
    <property type="match status" value="1"/>
</dbReference>
<evidence type="ECO:0000259" key="11">
    <source>
        <dbReference type="PROSITE" id="PS50113"/>
    </source>
</evidence>
<comment type="caution">
    <text evidence="12">The sequence shown here is derived from an EMBL/GenBank/DDBJ whole genome shotgun (WGS) entry which is preliminary data.</text>
</comment>
<dbReference type="InterPro" id="IPR036097">
    <property type="entry name" value="HisK_dim/P_sf"/>
</dbReference>
<dbReference type="Pfam" id="PF00072">
    <property type="entry name" value="Response_reg"/>
    <property type="match status" value="1"/>
</dbReference>
<dbReference type="InterPro" id="IPR005467">
    <property type="entry name" value="His_kinase_dom"/>
</dbReference>
<reference evidence="12 13" key="1">
    <citation type="submission" date="2021-03" db="EMBL/GenBank/DDBJ databases">
        <title>Thiomicrorhabdus sp.nov.,novel sulfur-oxidizing bacteria isolated from coastal sediment.</title>
        <authorList>
            <person name="Liu X."/>
        </authorList>
    </citation>
    <scope>NUCLEOTIDE SEQUENCE [LARGE SCALE GENOMIC DNA]</scope>
    <source>
        <strain evidence="12 13">6S2-11</strain>
    </source>
</reference>
<dbReference type="SUPFAM" id="SSF55785">
    <property type="entry name" value="PYP-like sensor domain (PAS domain)"/>
    <property type="match status" value="3"/>
</dbReference>
<accession>A0ABS3Q6G6</accession>
<dbReference type="InterPro" id="IPR001789">
    <property type="entry name" value="Sig_transdc_resp-reg_receiver"/>
</dbReference>
<evidence type="ECO:0000256" key="3">
    <source>
        <dbReference type="ARBA" id="ARBA00022553"/>
    </source>
</evidence>
<dbReference type="Gene3D" id="3.40.50.2300">
    <property type="match status" value="1"/>
</dbReference>
<evidence type="ECO:0000256" key="7">
    <source>
        <dbReference type="SAM" id="Coils"/>
    </source>
</evidence>
<dbReference type="PROSITE" id="PS50112">
    <property type="entry name" value="PAS"/>
    <property type="match status" value="2"/>
</dbReference>
<dbReference type="SMART" id="SM00387">
    <property type="entry name" value="HATPase_c"/>
    <property type="match status" value="1"/>
</dbReference>
<dbReference type="SUPFAM" id="SSF55874">
    <property type="entry name" value="ATPase domain of HSP90 chaperone/DNA topoisomerase II/histidine kinase"/>
    <property type="match status" value="1"/>
</dbReference>
<dbReference type="SUPFAM" id="SSF52172">
    <property type="entry name" value="CheY-like"/>
    <property type="match status" value="1"/>
</dbReference>
<evidence type="ECO:0000256" key="2">
    <source>
        <dbReference type="ARBA" id="ARBA00012438"/>
    </source>
</evidence>
<name>A0ABS3Q6G6_9GAMM</name>
<proteinExistence type="predicted"/>
<dbReference type="Gene3D" id="1.10.287.130">
    <property type="match status" value="1"/>
</dbReference>
<sequence>MSLPNLEIFPEPCLITDLDHAIVGINNKAARLIDDKATPNEILGRSWQALTNTDLEQIVLRLNDECSNSEPKLQCSLNEHRQLEVELIAKKIDIDGQPYLIYSIRDLSAQIKFENALKAQQTLLRTVIDESPDVIIMKDWDGNFILCNRTVAHLYNSTPNEMIGHDDAHFTGNEEQNRFFRENVQQIMRNMQTEVVYEDSMNAETGEIRHFQSIKKPLMNEYGEKQILVIAHDITDVVRARQNIEESEKRLSYVMDATLEGIWDWDIRTGELRHNDRWYSILGLNEGDKIATVDNFIAHIHPEYRETVMQLVQDCLQGKREYYYSEHRMLKNDGVATWVQDRGKVVERDENGEPLRMVGSFTEINRRKRDEQHLQEAKRQAETANRAKSEFLANMSHEIRTPLNGILGLVEQLLDDKLTDEKRQKLSMVHNSGELLLNILNDILDFSKIEAGKVDLEQHNFSINKIIADAIGLMQAPAQAKGLNLYAELDSQINWLQGDSHKIKQILINLVGNAIKFTEQGEIKIELQKLGDRYRIWVKDSGCGIAPDEIGKLFNAFQQLDASTTRRFGGTGLGLSISKNLSELMHGNMGVESTLNQGSSFWLELPLIAGQAEVEQDKPNSQPNQSVSELEGMKVLVVEDNLVNQKVAEAFLKKLAMKVSLAENGAEALQKMKIQKFDLVFMDCQMPVMDGFVASEAIRQGKAGENNRQVPIIALTANVMQEDKKRCLAAGMNGFIGKPIKLQQLTDEIHKALN</sequence>
<keyword evidence="4" id="KW-0808">Transferase</keyword>
<evidence type="ECO:0000256" key="6">
    <source>
        <dbReference type="PROSITE-ProRule" id="PRU00169"/>
    </source>
</evidence>
<dbReference type="Pfam" id="PF08448">
    <property type="entry name" value="PAS_4"/>
    <property type="match status" value="1"/>
</dbReference>
<keyword evidence="5" id="KW-0418">Kinase</keyword>
<keyword evidence="3 6" id="KW-0597">Phosphoprotein</keyword>
<dbReference type="PRINTS" id="PR00344">
    <property type="entry name" value="BCTRLSENSOR"/>
</dbReference>
<dbReference type="SMART" id="SM00091">
    <property type="entry name" value="PAS"/>
    <property type="match status" value="3"/>
</dbReference>
<feature type="modified residue" description="4-aspartylphosphate" evidence="6">
    <location>
        <position position="683"/>
    </location>
</feature>
<dbReference type="PROSITE" id="PS50109">
    <property type="entry name" value="HIS_KIN"/>
    <property type="match status" value="1"/>
</dbReference>
<dbReference type="EMBL" id="JAGETV010000021">
    <property type="protein sequence ID" value="MBO1927934.1"/>
    <property type="molecule type" value="Genomic_DNA"/>
</dbReference>
<feature type="domain" description="PAC" evidence="11">
    <location>
        <begin position="323"/>
        <end position="376"/>
    </location>
</feature>
<keyword evidence="7" id="KW-0175">Coiled coil</keyword>
<feature type="domain" description="Histidine kinase" evidence="8">
    <location>
        <begin position="394"/>
        <end position="609"/>
    </location>
</feature>
<dbReference type="InterPro" id="IPR013655">
    <property type="entry name" value="PAS_fold_3"/>
</dbReference>
<keyword evidence="13" id="KW-1185">Reference proteome</keyword>
<dbReference type="Gene3D" id="3.30.565.10">
    <property type="entry name" value="Histidine kinase-like ATPase, C-terminal domain"/>
    <property type="match status" value="1"/>
</dbReference>
<dbReference type="InterPro" id="IPR003594">
    <property type="entry name" value="HATPase_dom"/>
</dbReference>
<feature type="domain" description="PAS" evidence="10">
    <location>
        <begin position="247"/>
        <end position="319"/>
    </location>
</feature>
<comment type="catalytic activity">
    <reaction evidence="1">
        <text>ATP + protein L-histidine = ADP + protein N-phospho-L-histidine.</text>
        <dbReference type="EC" id="2.7.13.3"/>
    </reaction>
</comment>
<dbReference type="Pfam" id="PF00512">
    <property type="entry name" value="HisKA"/>
    <property type="match status" value="1"/>
</dbReference>